<dbReference type="EMBL" id="PPGH01000034">
    <property type="protein sequence ID" value="PQJ96452.1"/>
    <property type="molecule type" value="Genomic_DNA"/>
</dbReference>
<dbReference type="AlphaFoldDB" id="A0A2S7XSR8"/>
<dbReference type="Pfam" id="PF04357">
    <property type="entry name" value="TamB"/>
    <property type="match status" value="2"/>
</dbReference>
<feature type="domain" description="Translocation and assembly module TamB C-terminal" evidence="5">
    <location>
        <begin position="730"/>
        <end position="960"/>
    </location>
</feature>
<dbReference type="GO" id="GO:0009306">
    <property type="term" value="P:protein secretion"/>
    <property type="evidence" value="ECO:0007669"/>
    <property type="project" value="InterPro"/>
</dbReference>
<evidence type="ECO:0000256" key="1">
    <source>
        <dbReference type="ARBA" id="ARBA00004167"/>
    </source>
</evidence>
<comment type="subcellular location">
    <subcellularLocation>
        <location evidence="1">Membrane</location>
        <topology evidence="1">Single-pass membrane protein</topology>
    </subcellularLocation>
</comment>
<evidence type="ECO:0000256" key="3">
    <source>
        <dbReference type="ARBA" id="ARBA00022989"/>
    </source>
</evidence>
<evidence type="ECO:0000256" key="2">
    <source>
        <dbReference type="ARBA" id="ARBA00022692"/>
    </source>
</evidence>
<dbReference type="GO" id="GO:0005886">
    <property type="term" value="C:plasma membrane"/>
    <property type="evidence" value="ECO:0007669"/>
    <property type="project" value="InterPro"/>
</dbReference>
<gene>
    <name evidence="6" type="ORF">CXB77_06245</name>
</gene>
<dbReference type="InterPro" id="IPR007452">
    <property type="entry name" value="TamB_C"/>
</dbReference>
<sequence>MFTTAPAVQWHGHAHGNGDLRQLQLTLNTSGAVTATFNGEVRELLTAPAWDGALTLAQVDMANLVPTLPPLTVQGRLATRGTVATASLSGELQLQQAETGAAAIALDLGWQDGILTLHQVQITEQQGTSPTAPAPIALHLTGLVDVSGAAPQLQLHGDWQALRWPLRGLSSLHSPQGQITVNGTPTALEYQLTATAAGADLPPAALNLRGAWHDQQLTLTALRVDALDGHFNGQATLALEPALNWTAQLTWTDINPGVIAAEWPGRISGRLTTQGQLPAAATPDSVLEITTAIAQLTGTLRGYPLNAAGAVNLHGDKVQLNDVTAKVGSSSLRVDGMIATATTASDLTLALNAPDLAQVLPGASGRLTLNGRLRGLLTAPQFKFAVNASAVRIAEQRLGRLIGNGEVDLTAPGRFALQLDGKQLQLGGLAWTTLALRGDGTLPDHRLQLTLTGKPQTLKLTANGALSANSSGYRGAVTTASWQMPKYGQWQLQRPLQLDWAAPQLTLTPLCLQHSGGSRGCVTFAQQSAQNWSATLDVPRVETEVLAGLLPSTLRLKGALQFTGQAQAVNGAVTGTLAAQWPTGLVHSGREDFEVSGTQLTAAITPSELNAQLVLPIKGLGSVKTEMHLPGWRMDAPLRSEQPLRGRIQVQVAELARLETLLPEINRLRGAITGDVTIAGTLAQPSVRGEMQVQKVAFAVTALALDVTDLTLTATTPAPNRVQFNGQALLGGGQLALSGGAQWNQTNWQATLHASGKRLQLANTKEYFALVSPQVDVDIGATGATVRGEIQVPEARIRPRKLPAGTVSASPDIVLNTAPQQSPLPVTLDLRVVLGKEVTLDGFGVRGRLEGDVRVSQLPGKPLVGDGQLQIIDGQYQLSSALGLASAEWGSALTIRQGRLIFAKSPVDNPGLLLQAERDGGAVSAGVRVLGTLRTPKLAFFSDSDPNMTPAQMTKYLMTGIAPADGDRAQNTGLAIGTYLAPKIYAEYEAGFGHAPDKMRLRYDVSRQIEFETETGEQAGADLYFKFEN</sequence>
<dbReference type="RefSeq" id="WP_105073213.1">
    <property type="nucleotide sequence ID" value="NZ_PPGH01000034.1"/>
</dbReference>
<organism evidence="6 7">
    <name type="scientific">Chromatium okenii</name>
    <dbReference type="NCBI Taxonomy" id="61644"/>
    <lineage>
        <taxon>Bacteria</taxon>
        <taxon>Pseudomonadati</taxon>
        <taxon>Pseudomonadota</taxon>
        <taxon>Gammaproteobacteria</taxon>
        <taxon>Chromatiales</taxon>
        <taxon>Chromatiaceae</taxon>
        <taxon>Chromatium</taxon>
    </lineage>
</organism>
<keyword evidence="3" id="KW-1133">Transmembrane helix</keyword>
<evidence type="ECO:0000313" key="6">
    <source>
        <dbReference type="EMBL" id="PQJ96452.1"/>
    </source>
</evidence>
<proteinExistence type="predicted"/>
<feature type="domain" description="Translocation and assembly module TamB C-terminal" evidence="5">
    <location>
        <begin position="967"/>
        <end position="1028"/>
    </location>
</feature>
<reference evidence="6 7" key="1">
    <citation type="submission" date="2018-01" db="EMBL/GenBank/DDBJ databases">
        <title>The complete genome sequence of Chromatium okenii LaCa, a purple sulfur bacterium with a turbulent life.</title>
        <authorList>
            <person name="Luedin S.M."/>
            <person name="Liechti N."/>
            <person name="Storelli N."/>
            <person name="Danza F."/>
            <person name="Wittwer M."/>
            <person name="Pothier J.F."/>
            <person name="Tonolla M.A."/>
        </authorList>
    </citation>
    <scope>NUCLEOTIDE SEQUENCE [LARGE SCALE GENOMIC DNA]</scope>
    <source>
        <strain evidence="6 7">LaCa</strain>
    </source>
</reference>
<evidence type="ECO:0000313" key="7">
    <source>
        <dbReference type="Proteomes" id="UP000239936"/>
    </source>
</evidence>
<dbReference type="Proteomes" id="UP000239936">
    <property type="component" value="Unassembled WGS sequence"/>
</dbReference>
<dbReference type="PANTHER" id="PTHR36985:SF1">
    <property type="entry name" value="TRANSLOCATION AND ASSEMBLY MODULE SUBUNIT TAMB"/>
    <property type="match status" value="1"/>
</dbReference>
<name>A0A2S7XSR8_9GAMM</name>
<protein>
    <submittedName>
        <fullName evidence="6">Translocation/assembly module TamB</fullName>
    </submittedName>
</protein>
<keyword evidence="4" id="KW-0472">Membrane</keyword>
<dbReference type="PANTHER" id="PTHR36985">
    <property type="entry name" value="TRANSLOCATION AND ASSEMBLY MODULE SUBUNIT TAMB"/>
    <property type="match status" value="1"/>
</dbReference>
<keyword evidence="7" id="KW-1185">Reference proteome</keyword>
<keyword evidence="2" id="KW-0812">Transmembrane</keyword>
<evidence type="ECO:0000256" key="4">
    <source>
        <dbReference type="ARBA" id="ARBA00023136"/>
    </source>
</evidence>
<comment type="caution">
    <text evidence="6">The sequence shown here is derived from an EMBL/GenBank/DDBJ whole genome shotgun (WGS) entry which is preliminary data.</text>
</comment>
<accession>A0A2S7XSR8</accession>
<dbReference type="GO" id="GO:0097347">
    <property type="term" value="C:TAM protein secretion complex"/>
    <property type="evidence" value="ECO:0007669"/>
    <property type="project" value="TreeGrafter"/>
</dbReference>
<dbReference type="OrthoDB" id="5555605at2"/>
<evidence type="ECO:0000259" key="5">
    <source>
        <dbReference type="Pfam" id="PF04357"/>
    </source>
</evidence>